<dbReference type="EMBL" id="JAPDIA010000007">
    <property type="protein sequence ID" value="MDG0811804.1"/>
    <property type="molecule type" value="Genomic_DNA"/>
</dbReference>
<evidence type="ECO:0000313" key="3">
    <source>
        <dbReference type="Proteomes" id="UP001153404"/>
    </source>
</evidence>
<evidence type="ECO:0000313" key="2">
    <source>
        <dbReference type="EMBL" id="MDG0811804.1"/>
    </source>
</evidence>
<gene>
    <name evidence="2" type="ORF">OMP40_22335</name>
</gene>
<proteinExistence type="predicted"/>
<feature type="chain" id="PRO_5040909001" evidence="1">
    <location>
        <begin position="28"/>
        <end position="157"/>
    </location>
</feature>
<keyword evidence="1" id="KW-0732">Signal</keyword>
<sequence>MKTKAIIGVIALTLAVGAANIVQSVYADVQKTTPGGSEDPIVTKSYVDQKIDAITNGQSGGEGAGVSSKLQVVTVPLGSTLLVEEGGELIVRTGKAIAVSSDSNGLSDMTDGLDIAPGKPVGKNHLILFPRAGRGVMADPMQKNGLTVLVRGAYQLK</sequence>
<evidence type="ECO:0000256" key="1">
    <source>
        <dbReference type="SAM" id="SignalP"/>
    </source>
</evidence>
<dbReference type="AlphaFoldDB" id="A0A9X4KVB3"/>
<keyword evidence="3" id="KW-1185">Reference proteome</keyword>
<dbReference type="RefSeq" id="WP_277534627.1">
    <property type="nucleotide sequence ID" value="NZ_JAPDIA010000007.1"/>
</dbReference>
<name>A0A9X4KVB3_9BACL</name>
<accession>A0A9X4KVB3</accession>
<comment type="caution">
    <text evidence="2">The sequence shown here is derived from an EMBL/GenBank/DDBJ whole genome shotgun (WGS) entry which is preliminary data.</text>
</comment>
<protein>
    <submittedName>
        <fullName evidence="2">Uncharacterized protein</fullName>
    </submittedName>
</protein>
<organism evidence="2 3">
    <name type="scientific">Cohnella rhizosphaerae</name>
    <dbReference type="NCBI Taxonomy" id="1457232"/>
    <lineage>
        <taxon>Bacteria</taxon>
        <taxon>Bacillati</taxon>
        <taxon>Bacillota</taxon>
        <taxon>Bacilli</taxon>
        <taxon>Bacillales</taxon>
        <taxon>Paenibacillaceae</taxon>
        <taxon>Cohnella</taxon>
    </lineage>
</organism>
<feature type="signal peptide" evidence="1">
    <location>
        <begin position="1"/>
        <end position="27"/>
    </location>
</feature>
<dbReference type="Proteomes" id="UP001153404">
    <property type="component" value="Unassembled WGS sequence"/>
</dbReference>
<reference evidence="2" key="1">
    <citation type="submission" date="2022-10" db="EMBL/GenBank/DDBJ databases">
        <title>Comparative genomic analysis of Cohnella hashimotonis sp. nov., isolated from the International Space Station.</title>
        <authorList>
            <person name="Simpson A."/>
            <person name="Venkateswaran K."/>
        </authorList>
    </citation>
    <scope>NUCLEOTIDE SEQUENCE</scope>
    <source>
        <strain evidence="2">DSM 28161</strain>
    </source>
</reference>